<feature type="domain" description="DJ-1/PfpI" evidence="6">
    <location>
        <begin position="27"/>
        <end position="227"/>
    </location>
</feature>
<dbReference type="STRING" id="45357.A0A2V1AUY9"/>
<dbReference type="PANTHER" id="PTHR48094">
    <property type="entry name" value="PROTEIN/NUCLEIC ACID DEGLYCASE DJ-1-RELATED"/>
    <property type="match status" value="1"/>
</dbReference>
<dbReference type="EC" id="4.2.1.130" evidence="1"/>
<evidence type="ECO:0000259" key="6">
    <source>
        <dbReference type="Pfam" id="PF01965"/>
    </source>
</evidence>
<dbReference type="InterPro" id="IPR050325">
    <property type="entry name" value="Prot/Nucl_acid_deglycase"/>
</dbReference>
<protein>
    <recommendedName>
        <fullName evidence="1">D-lactate dehydratase</fullName>
        <ecNumber evidence="1">4.2.1.130</ecNumber>
    </recommendedName>
</protein>
<keyword evidence="8" id="KW-1185">Reference proteome</keyword>
<organism evidence="7 8">
    <name type="scientific">Candidozyma haemuli</name>
    <dbReference type="NCBI Taxonomy" id="45357"/>
    <lineage>
        <taxon>Eukaryota</taxon>
        <taxon>Fungi</taxon>
        <taxon>Dikarya</taxon>
        <taxon>Ascomycota</taxon>
        <taxon>Saccharomycotina</taxon>
        <taxon>Pichiomycetes</taxon>
        <taxon>Metschnikowiaceae</taxon>
        <taxon>Candidozyma</taxon>
    </lineage>
</organism>
<name>A0A2V1AUY9_9ASCO</name>
<dbReference type="GeneID" id="37005653"/>
<dbReference type="Gene3D" id="3.40.50.880">
    <property type="match status" value="1"/>
</dbReference>
<evidence type="ECO:0000256" key="5">
    <source>
        <dbReference type="ARBA" id="ARBA00048082"/>
    </source>
</evidence>
<dbReference type="GO" id="GO:0019243">
    <property type="term" value="P:methylglyoxal catabolic process to D-lactate via S-lactoyl-glutathione"/>
    <property type="evidence" value="ECO:0007669"/>
    <property type="project" value="TreeGrafter"/>
</dbReference>
<dbReference type="FunFam" id="3.40.50.880:FF:000051">
    <property type="entry name" value="Glutathione-independent glyoxalase HSP31"/>
    <property type="match status" value="1"/>
</dbReference>
<accession>A0A2V1AUY9</accession>
<reference evidence="7 8" key="1">
    <citation type="submission" date="2017-12" db="EMBL/GenBank/DDBJ databases">
        <title>Genome Sequence of a Multidrug-Resistant Candida haemulonii Isolate from a Patient with Chronic Leg Ulcers in Israel.</title>
        <authorList>
            <person name="Chow N.A."/>
            <person name="Gade L."/>
            <person name="Batra D."/>
            <person name="Rowe L.A."/>
            <person name="Ben-Ami R."/>
            <person name="Loparev V.N."/>
            <person name="Litvintseva A.P."/>
        </authorList>
    </citation>
    <scope>NUCLEOTIDE SEQUENCE [LARGE SCALE GENOMIC DNA]</scope>
    <source>
        <strain evidence="7 8">B11899</strain>
    </source>
</reference>
<dbReference type="RefSeq" id="XP_025342286.1">
    <property type="nucleotide sequence ID" value="XM_025484071.1"/>
</dbReference>
<proteinExistence type="inferred from homology"/>
<gene>
    <name evidence="7" type="ORF">CXQ85_000320</name>
</gene>
<dbReference type="InterPro" id="IPR002818">
    <property type="entry name" value="DJ-1/PfpI"/>
</dbReference>
<dbReference type="GO" id="GO:0019172">
    <property type="term" value="F:glyoxalase III activity"/>
    <property type="evidence" value="ECO:0007669"/>
    <property type="project" value="UniProtKB-EC"/>
</dbReference>
<dbReference type="SUPFAM" id="SSF52317">
    <property type="entry name" value="Class I glutamine amidotransferase-like"/>
    <property type="match status" value="1"/>
</dbReference>
<dbReference type="Proteomes" id="UP000244309">
    <property type="component" value="Unassembled WGS sequence"/>
</dbReference>
<evidence type="ECO:0000313" key="8">
    <source>
        <dbReference type="Proteomes" id="UP000244309"/>
    </source>
</evidence>
<dbReference type="EMBL" id="PKFO01000005">
    <property type="protein sequence ID" value="PVH21346.1"/>
    <property type="molecule type" value="Genomic_DNA"/>
</dbReference>
<evidence type="ECO:0000313" key="7">
    <source>
        <dbReference type="EMBL" id="PVH21346.1"/>
    </source>
</evidence>
<sequence>MVKALIALSSYDGAFYDDGSKTGVYFVEAYHPWEYFHKQGVDVTFISETGTFGWDEHSIADSALQGEEKKVYDDSNSAFNKAVQGVKKPSDVKASDYDIFLAAGGHGAAFDFPKAEGLHKLAAELYANGKAVAAVCHGPLIFDNWKSASGETIIRGKKITGFSDDGEKQLGVVEAMKKYGLSTPREAAERNDALYVEPPAPWEAFVVVDGNLISGVNPASATKTAEKSLAVVS</sequence>
<dbReference type="AlphaFoldDB" id="A0A2V1AUY9"/>
<dbReference type="VEuPathDB" id="FungiDB:CXQ85_000320"/>
<evidence type="ECO:0000256" key="1">
    <source>
        <dbReference type="ARBA" id="ARBA00013134"/>
    </source>
</evidence>
<dbReference type="InterPro" id="IPR029062">
    <property type="entry name" value="Class_I_gatase-like"/>
</dbReference>
<comment type="catalytic activity">
    <reaction evidence="5">
        <text>methylglyoxal + H2O = (R)-lactate + H(+)</text>
        <dbReference type="Rhea" id="RHEA:27754"/>
        <dbReference type="ChEBI" id="CHEBI:15377"/>
        <dbReference type="ChEBI" id="CHEBI:15378"/>
        <dbReference type="ChEBI" id="CHEBI:16004"/>
        <dbReference type="ChEBI" id="CHEBI:17158"/>
        <dbReference type="EC" id="4.2.1.130"/>
    </reaction>
</comment>
<dbReference type="GO" id="GO:0005737">
    <property type="term" value="C:cytoplasm"/>
    <property type="evidence" value="ECO:0007669"/>
    <property type="project" value="TreeGrafter"/>
</dbReference>
<keyword evidence="3" id="KW-0456">Lyase</keyword>
<dbReference type="OrthoDB" id="543156at2759"/>
<keyword evidence="2" id="KW-0346">Stress response</keyword>
<dbReference type="Pfam" id="PF01965">
    <property type="entry name" value="DJ-1_PfpI"/>
    <property type="match status" value="1"/>
</dbReference>
<evidence type="ECO:0000256" key="2">
    <source>
        <dbReference type="ARBA" id="ARBA00023016"/>
    </source>
</evidence>
<evidence type="ECO:0000256" key="3">
    <source>
        <dbReference type="ARBA" id="ARBA00023239"/>
    </source>
</evidence>
<comment type="similarity">
    <text evidence="4">Belongs to the peptidase C56 family. HSP31-like subfamily.</text>
</comment>
<comment type="caution">
    <text evidence="7">The sequence shown here is derived from an EMBL/GenBank/DDBJ whole genome shotgun (WGS) entry which is preliminary data.</text>
</comment>
<dbReference type="PANTHER" id="PTHR48094:SF11">
    <property type="entry name" value="GLUTATHIONE-INDEPENDENT GLYOXALASE HSP31-RELATED"/>
    <property type="match status" value="1"/>
</dbReference>
<evidence type="ECO:0000256" key="4">
    <source>
        <dbReference type="ARBA" id="ARBA00038493"/>
    </source>
</evidence>